<name>A0AAD6YQK7_9AGAR</name>
<proteinExistence type="predicted"/>
<dbReference type="AlphaFoldDB" id="A0AAD6YQK7"/>
<reference evidence="2" key="1">
    <citation type="submission" date="2023-03" db="EMBL/GenBank/DDBJ databases">
        <title>Massive genome expansion in bonnet fungi (Mycena s.s.) driven by repeated elements and novel gene families across ecological guilds.</title>
        <authorList>
            <consortium name="Lawrence Berkeley National Laboratory"/>
            <person name="Harder C.B."/>
            <person name="Miyauchi S."/>
            <person name="Viragh M."/>
            <person name="Kuo A."/>
            <person name="Thoen E."/>
            <person name="Andreopoulos B."/>
            <person name="Lu D."/>
            <person name="Skrede I."/>
            <person name="Drula E."/>
            <person name="Henrissat B."/>
            <person name="Morin E."/>
            <person name="Kohler A."/>
            <person name="Barry K."/>
            <person name="LaButti K."/>
            <person name="Morin E."/>
            <person name="Salamov A."/>
            <person name="Lipzen A."/>
            <person name="Mereny Z."/>
            <person name="Hegedus B."/>
            <person name="Baldrian P."/>
            <person name="Stursova M."/>
            <person name="Weitz H."/>
            <person name="Taylor A."/>
            <person name="Grigoriev I.V."/>
            <person name="Nagy L.G."/>
            <person name="Martin F."/>
            <person name="Kauserud H."/>
        </authorList>
    </citation>
    <scope>NUCLEOTIDE SEQUENCE</scope>
    <source>
        <strain evidence="2">9144</strain>
    </source>
</reference>
<organism evidence="2 3">
    <name type="scientific">Mycena pura</name>
    <dbReference type="NCBI Taxonomy" id="153505"/>
    <lineage>
        <taxon>Eukaryota</taxon>
        <taxon>Fungi</taxon>
        <taxon>Dikarya</taxon>
        <taxon>Basidiomycota</taxon>
        <taxon>Agaricomycotina</taxon>
        <taxon>Agaricomycetes</taxon>
        <taxon>Agaricomycetidae</taxon>
        <taxon>Agaricales</taxon>
        <taxon>Marasmiineae</taxon>
        <taxon>Mycenaceae</taxon>
        <taxon>Mycena</taxon>
    </lineage>
</organism>
<keyword evidence="3" id="KW-1185">Reference proteome</keyword>
<feature type="transmembrane region" description="Helical" evidence="1">
    <location>
        <begin position="130"/>
        <end position="150"/>
    </location>
</feature>
<keyword evidence="1" id="KW-0472">Membrane</keyword>
<feature type="transmembrane region" description="Helical" evidence="1">
    <location>
        <begin position="172"/>
        <end position="193"/>
    </location>
</feature>
<keyword evidence="1" id="KW-0812">Transmembrane</keyword>
<sequence length="312" mass="34647">MLSLPAAQLISIFISCFLYGIYIVTLGMTGRTLLTLPNGQWRTRSEINWIVLVVCFALFVNPTLDIILAMIQIMKAFVSYTGPGGPIQVFLHGSAWQTVAKTFCAGMQTVMGDAILIWRCWLIWRSKSKFIAVFPALCCITNFIVHVRLLDLLNKETQALVTAAEIEPWGKAFWFLGLCTNTITTTLIVLRIWMVERQTLEFRATTDITEVHQHMETTLGRAMRNIVESGMIYTAASILGCALYTTQNTLSFPASAMVSEDVGCVSRLLVSSISCTGNAQRRDRQPQDGHRDTDAALSHMHKVAELGSAGFI</sequence>
<comment type="caution">
    <text evidence="2">The sequence shown here is derived from an EMBL/GenBank/DDBJ whole genome shotgun (WGS) entry which is preliminary data.</text>
</comment>
<gene>
    <name evidence="2" type="ORF">GGX14DRAFT_417144</name>
</gene>
<dbReference type="EMBL" id="JARJCW010000003">
    <property type="protein sequence ID" value="KAJ7226692.1"/>
    <property type="molecule type" value="Genomic_DNA"/>
</dbReference>
<protein>
    <submittedName>
        <fullName evidence="2">Uncharacterized protein</fullName>
    </submittedName>
</protein>
<evidence type="ECO:0000313" key="2">
    <source>
        <dbReference type="EMBL" id="KAJ7226692.1"/>
    </source>
</evidence>
<evidence type="ECO:0000313" key="3">
    <source>
        <dbReference type="Proteomes" id="UP001219525"/>
    </source>
</evidence>
<feature type="transmembrane region" description="Helical" evidence="1">
    <location>
        <begin position="94"/>
        <end position="118"/>
    </location>
</feature>
<feature type="transmembrane region" description="Helical" evidence="1">
    <location>
        <begin position="6"/>
        <end position="28"/>
    </location>
</feature>
<keyword evidence="1" id="KW-1133">Transmembrane helix</keyword>
<accession>A0AAD6YQK7</accession>
<feature type="transmembrane region" description="Helical" evidence="1">
    <location>
        <begin position="49"/>
        <end position="74"/>
    </location>
</feature>
<dbReference type="Proteomes" id="UP001219525">
    <property type="component" value="Unassembled WGS sequence"/>
</dbReference>
<evidence type="ECO:0000256" key="1">
    <source>
        <dbReference type="SAM" id="Phobius"/>
    </source>
</evidence>